<accession>A0A934U5Z5</accession>
<evidence type="ECO:0000259" key="1">
    <source>
        <dbReference type="Pfam" id="PF00462"/>
    </source>
</evidence>
<dbReference type="PROSITE" id="PS51354">
    <property type="entry name" value="GLUTAREDOXIN_2"/>
    <property type="match status" value="1"/>
</dbReference>
<dbReference type="EMBL" id="JAEMNV010000009">
    <property type="protein sequence ID" value="MBJ8342045.1"/>
    <property type="molecule type" value="Genomic_DNA"/>
</dbReference>
<dbReference type="RefSeq" id="WP_199707258.1">
    <property type="nucleotide sequence ID" value="NZ_JAEMNV010000009.1"/>
</dbReference>
<dbReference type="InterPro" id="IPR051548">
    <property type="entry name" value="Grx-like_ET"/>
</dbReference>
<dbReference type="InterPro" id="IPR036249">
    <property type="entry name" value="Thioredoxin-like_sf"/>
</dbReference>
<feature type="domain" description="Glutaredoxin" evidence="1">
    <location>
        <begin position="21"/>
        <end position="77"/>
    </location>
</feature>
<dbReference type="CDD" id="cd02976">
    <property type="entry name" value="NrdH"/>
    <property type="match status" value="1"/>
</dbReference>
<dbReference type="Pfam" id="PF00462">
    <property type="entry name" value="Glutaredoxin"/>
    <property type="match status" value="1"/>
</dbReference>
<dbReference type="PANTHER" id="PTHR34386:SF1">
    <property type="entry name" value="GLUTAREDOXIN-LIKE PROTEIN NRDH"/>
    <property type="match status" value="1"/>
</dbReference>
<dbReference type="InterPro" id="IPR002109">
    <property type="entry name" value="Glutaredoxin"/>
</dbReference>
<proteinExistence type="predicted"/>
<dbReference type="PANTHER" id="PTHR34386">
    <property type="entry name" value="GLUTAREDOXIN"/>
    <property type="match status" value="1"/>
</dbReference>
<evidence type="ECO:0000313" key="3">
    <source>
        <dbReference type="Proteomes" id="UP000655868"/>
    </source>
</evidence>
<reference evidence="2" key="1">
    <citation type="submission" date="2020-12" db="EMBL/GenBank/DDBJ databases">
        <title>Antrihabitans popcorni sp. nov. and Antrihabitans auranticaus sp. nov., isolated from a larva cave.</title>
        <authorList>
            <person name="Lee S.D."/>
            <person name="Kim I.S."/>
        </authorList>
    </citation>
    <scope>NUCLEOTIDE SEQUENCE</scope>
    <source>
        <strain evidence="2">YC3-6</strain>
    </source>
</reference>
<dbReference type="Proteomes" id="UP000655868">
    <property type="component" value="Unassembled WGS sequence"/>
</dbReference>
<dbReference type="Gene3D" id="3.40.30.10">
    <property type="entry name" value="Glutaredoxin"/>
    <property type="match status" value="1"/>
</dbReference>
<name>A0A934U5Z5_9NOCA</name>
<dbReference type="AlphaFoldDB" id="A0A934U5Z5"/>
<gene>
    <name evidence="2" type="ORF">JGU71_24455</name>
</gene>
<evidence type="ECO:0000313" key="2">
    <source>
        <dbReference type="EMBL" id="MBJ8342045.1"/>
    </source>
</evidence>
<keyword evidence="3" id="KW-1185">Reference proteome</keyword>
<protein>
    <submittedName>
        <fullName evidence="2">NrdH-redoxin</fullName>
    </submittedName>
</protein>
<dbReference type="SUPFAM" id="SSF52833">
    <property type="entry name" value="Thioredoxin-like"/>
    <property type="match status" value="1"/>
</dbReference>
<dbReference type="GO" id="GO:0009055">
    <property type="term" value="F:electron transfer activity"/>
    <property type="evidence" value="ECO:0007669"/>
    <property type="project" value="TreeGrafter"/>
</dbReference>
<sequence>MSTSVTGNDVAGFGTDECVDVKVFTTRWCPHCLRLKHGLRRHDVRWHEIDIETDCAAADFVAGANNGNRTVPTVVFRDGTVMTNPPIRTFLDTLAAIANRDNARRSPCER</sequence>
<organism evidence="2 3">
    <name type="scientific">Antrihabitans stalagmiti</name>
    <dbReference type="NCBI Taxonomy" id="2799499"/>
    <lineage>
        <taxon>Bacteria</taxon>
        <taxon>Bacillati</taxon>
        <taxon>Actinomycetota</taxon>
        <taxon>Actinomycetes</taxon>
        <taxon>Mycobacteriales</taxon>
        <taxon>Nocardiaceae</taxon>
        <taxon>Antrihabitans</taxon>
    </lineage>
</organism>
<dbReference type="GO" id="GO:0045454">
    <property type="term" value="P:cell redox homeostasis"/>
    <property type="evidence" value="ECO:0007669"/>
    <property type="project" value="TreeGrafter"/>
</dbReference>
<comment type="caution">
    <text evidence="2">The sequence shown here is derived from an EMBL/GenBank/DDBJ whole genome shotgun (WGS) entry which is preliminary data.</text>
</comment>